<protein>
    <submittedName>
        <fullName evidence="9">Cytochrome c biogenesis protein ResB</fullName>
    </submittedName>
</protein>
<evidence type="ECO:0000256" key="4">
    <source>
        <dbReference type="ARBA" id="ARBA00022989"/>
    </source>
</evidence>
<feature type="transmembrane region" description="Helical" evidence="7">
    <location>
        <begin position="72"/>
        <end position="92"/>
    </location>
</feature>
<keyword evidence="3" id="KW-0201">Cytochrome c-type biogenesis</keyword>
<proteinExistence type="predicted"/>
<gene>
    <name evidence="9" type="ORF">IAC06_03265</name>
</gene>
<evidence type="ECO:0000313" key="10">
    <source>
        <dbReference type="Proteomes" id="UP000823661"/>
    </source>
</evidence>
<keyword evidence="5 7" id="KW-0472">Membrane</keyword>
<evidence type="ECO:0000313" key="9">
    <source>
        <dbReference type="EMBL" id="MBO8451889.1"/>
    </source>
</evidence>
<dbReference type="GO" id="GO:0017004">
    <property type="term" value="P:cytochrome complex assembly"/>
    <property type="evidence" value="ECO:0007669"/>
    <property type="project" value="UniProtKB-KW"/>
</dbReference>
<name>A0A9D9HHV5_9BACT</name>
<accession>A0A9D9HHV5</accession>
<feature type="transmembrane region" description="Helical" evidence="7">
    <location>
        <begin position="154"/>
        <end position="179"/>
    </location>
</feature>
<feature type="transmembrane region" description="Helical" evidence="7">
    <location>
        <begin position="112"/>
        <end position="133"/>
    </location>
</feature>
<evidence type="ECO:0000256" key="3">
    <source>
        <dbReference type="ARBA" id="ARBA00022748"/>
    </source>
</evidence>
<evidence type="ECO:0000259" key="8">
    <source>
        <dbReference type="Pfam" id="PF05140"/>
    </source>
</evidence>
<sequence length="439" mass="48489">MNIVRWNYRTAFIRCALLLAAGTALQFMAGSIDSGFMRYPWGLVLAVNYAYLIVLTYSLSGRYKWLRTLWDWKACLSSAASLLFMVIVFGLVRQDGAEDGLAGSLGLSSMRSSYAFCIMLFYFMTALGIRSVAELDRLFRMIRSRRSSSGAWDWFSFIRKSAVAVFHICVFLVLLSGMFGSGDKVRCRLTAHEGVPVGMAVDMEGTDIGLPFILVLKEFSIDEYPPKLFVCDRHGGPLSREFLSAGTDGSAAHIDGWAISADTVLLSAGKMPDAAVYRSLDHVGAMPAVFVRATEMSTGEQRSGWVSCGSHIFPSQSLQLDEGKSIVMPYPEARRYLSEVTVSMKNGNEKSYSIEVNHPARIGSWRIYQSGYDTERGRWSDVSILECVRDPWYRVIHMALWLMLAAAVILAVAAGAARLSGNAGKSGSAQTDTYKEEDL</sequence>
<dbReference type="AlphaFoldDB" id="A0A9D9HHV5"/>
<dbReference type="InterPro" id="IPR023494">
    <property type="entry name" value="Cyt_c_bgen_Ccs1/CcsB/ResB"/>
</dbReference>
<organism evidence="9 10">
    <name type="scientific">Candidatus Cryptobacteroides intestinavium</name>
    <dbReference type="NCBI Taxonomy" id="2840766"/>
    <lineage>
        <taxon>Bacteria</taxon>
        <taxon>Pseudomonadati</taxon>
        <taxon>Bacteroidota</taxon>
        <taxon>Bacteroidia</taxon>
        <taxon>Bacteroidales</taxon>
        <taxon>Candidatus Cryptobacteroides</taxon>
    </lineage>
</organism>
<dbReference type="PANTHER" id="PTHR31566:SF5">
    <property type="entry name" value="RESB-LIKE DOMAIN-CONTAINING PROTEIN"/>
    <property type="match status" value="1"/>
</dbReference>
<evidence type="ECO:0000256" key="7">
    <source>
        <dbReference type="SAM" id="Phobius"/>
    </source>
</evidence>
<keyword evidence="2 7" id="KW-0812">Transmembrane</keyword>
<comment type="subcellular location">
    <subcellularLocation>
        <location evidence="1">Membrane</location>
        <topology evidence="1">Multi-pass membrane protein</topology>
    </subcellularLocation>
</comment>
<dbReference type="Pfam" id="PF05140">
    <property type="entry name" value="ResB"/>
    <property type="match status" value="1"/>
</dbReference>
<evidence type="ECO:0000256" key="6">
    <source>
        <dbReference type="SAM" id="MobiDB-lite"/>
    </source>
</evidence>
<dbReference type="InterPro" id="IPR007816">
    <property type="entry name" value="ResB-like_domain"/>
</dbReference>
<evidence type="ECO:0000256" key="2">
    <source>
        <dbReference type="ARBA" id="ARBA00022692"/>
    </source>
</evidence>
<dbReference type="Proteomes" id="UP000823661">
    <property type="component" value="Unassembled WGS sequence"/>
</dbReference>
<evidence type="ECO:0000256" key="5">
    <source>
        <dbReference type="ARBA" id="ARBA00023136"/>
    </source>
</evidence>
<dbReference type="PANTHER" id="PTHR31566">
    <property type="entry name" value="CYTOCHROME C BIOGENESIS PROTEIN CCS1, CHLOROPLASTIC"/>
    <property type="match status" value="1"/>
</dbReference>
<dbReference type="GO" id="GO:0016020">
    <property type="term" value="C:membrane"/>
    <property type="evidence" value="ECO:0007669"/>
    <property type="project" value="UniProtKB-SubCell"/>
</dbReference>
<reference evidence="9" key="1">
    <citation type="submission" date="2020-10" db="EMBL/GenBank/DDBJ databases">
        <authorList>
            <person name="Gilroy R."/>
        </authorList>
    </citation>
    <scope>NUCLEOTIDE SEQUENCE</scope>
    <source>
        <strain evidence="9">B1-20833</strain>
    </source>
</reference>
<feature type="domain" description="ResB-like" evidence="8">
    <location>
        <begin position="332"/>
        <end position="375"/>
    </location>
</feature>
<reference evidence="9" key="2">
    <citation type="journal article" date="2021" name="PeerJ">
        <title>Extensive microbial diversity within the chicken gut microbiome revealed by metagenomics and culture.</title>
        <authorList>
            <person name="Gilroy R."/>
            <person name="Ravi A."/>
            <person name="Getino M."/>
            <person name="Pursley I."/>
            <person name="Horton D.L."/>
            <person name="Alikhan N.F."/>
            <person name="Baker D."/>
            <person name="Gharbi K."/>
            <person name="Hall N."/>
            <person name="Watson M."/>
            <person name="Adriaenssens E.M."/>
            <person name="Foster-Nyarko E."/>
            <person name="Jarju S."/>
            <person name="Secka A."/>
            <person name="Antonio M."/>
            <person name="Oren A."/>
            <person name="Chaudhuri R.R."/>
            <person name="La Ragione R."/>
            <person name="Hildebrand F."/>
            <person name="Pallen M.J."/>
        </authorList>
    </citation>
    <scope>NUCLEOTIDE SEQUENCE</scope>
    <source>
        <strain evidence="9">B1-20833</strain>
    </source>
</reference>
<dbReference type="EMBL" id="JADIMI010000028">
    <property type="protein sequence ID" value="MBO8451889.1"/>
    <property type="molecule type" value="Genomic_DNA"/>
</dbReference>
<keyword evidence="4 7" id="KW-1133">Transmembrane helix</keyword>
<feature type="region of interest" description="Disordered" evidence="6">
    <location>
        <begin position="420"/>
        <end position="439"/>
    </location>
</feature>
<feature type="transmembrane region" description="Helical" evidence="7">
    <location>
        <begin position="392"/>
        <end position="417"/>
    </location>
</feature>
<comment type="caution">
    <text evidence="9">The sequence shown here is derived from an EMBL/GenBank/DDBJ whole genome shotgun (WGS) entry which is preliminary data.</text>
</comment>
<feature type="transmembrane region" description="Helical" evidence="7">
    <location>
        <begin position="39"/>
        <end position="60"/>
    </location>
</feature>
<evidence type="ECO:0000256" key="1">
    <source>
        <dbReference type="ARBA" id="ARBA00004141"/>
    </source>
</evidence>